<keyword evidence="2" id="KW-1185">Reference proteome</keyword>
<dbReference type="Proteomes" id="UP001356427">
    <property type="component" value="Unassembled WGS sequence"/>
</dbReference>
<proteinExistence type="predicted"/>
<sequence>MVLTQIKVPQTYVLLADAMAGPAGPSVRQSERGPLSVRLSVCLWLCPPVCLGPPLTCNEYVSV</sequence>
<comment type="caution">
    <text evidence="1">The sequence shown here is derived from an EMBL/GenBank/DDBJ whole genome shotgun (WGS) entry which is preliminary data.</text>
</comment>
<name>A0AAN8LWC8_9TELE</name>
<organism evidence="1 2">
    <name type="scientific">Coregonus suidteri</name>
    <dbReference type="NCBI Taxonomy" id="861788"/>
    <lineage>
        <taxon>Eukaryota</taxon>
        <taxon>Metazoa</taxon>
        <taxon>Chordata</taxon>
        <taxon>Craniata</taxon>
        <taxon>Vertebrata</taxon>
        <taxon>Euteleostomi</taxon>
        <taxon>Actinopterygii</taxon>
        <taxon>Neopterygii</taxon>
        <taxon>Teleostei</taxon>
        <taxon>Protacanthopterygii</taxon>
        <taxon>Salmoniformes</taxon>
        <taxon>Salmonidae</taxon>
        <taxon>Coregoninae</taxon>
        <taxon>Coregonus</taxon>
    </lineage>
</organism>
<evidence type="ECO:0000313" key="2">
    <source>
        <dbReference type="Proteomes" id="UP001356427"/>
    </source>
</evidence>
<gene>
    <name evidence="1" type="ORF">J4Q44_G00177200</name>
</gene>
<evidence type="ECO:0000313" key="1">
    <source>
        <dbReference type="EMBL" id="KAK6312056.1"/>
    </source>
</evidence>
<accession>A0AAN8LWC8</accession>
<protein>
    <submittedName>
        <fullName evidence="1">Uncharacterized protein</fullName>
    </submittedName>
</protein>
<dbReference type="AlphaFoldDB" id="A0AAN8LWC8"/>
<reference evidence="1 2" key="1">
    <citation type="submission" date="2021-04" db="EMBL/GenBank/DDBJ databases">
        <authorList>
            <person name="De Guttry C."/>
            <person name="Zahm M."/>
            <person name="Klopp C."/>
            <person name="Cabau C."/>
            <person name="Louis A."/>
            <person name="Berthelot C."/>
            <person name="Parey E."/>
            <person name="Roest Crollius H."/>
            <person name="Montfort J."/>
            <person name="Robinson-Rechavi M."/>
            <person name="Bucao C."/>
            <person name="Bouchez O."/>
            <person name="Gislard M."/>
            <person name="Lluch J."/>
            <person name="Milhes M."/>
            <person name="Lampietro C."/>
            <person name="Lopez Roques C."/>
            <person name="Donnadieu C."/>
            <person name="Braasch I."/>
            <person name="Desvignes T."/>
            <person name="Postlethwait J."/>
            <person name="Bobe J."/>
            <person name="Wedekind C."/>
            <person name="Guiguen Y."/>
        </authorList>
    </citation>
    <scope>NUCLEOTIDE SEQUENCE [LARGE SCALE GENOMIC DNA]</scope>
    <source>
        <strain evidence="1">Cs_M1</strain>
        <tissue evidence="1">Blood</tissue>
    </source>
</reference>
<dbReference type="EMBL" id="JAGTTL010000015">
    <property type="protein sequence ID" value="KAK6312056.1"/>
    <property type="molecule type" value="Genomic_DNA"/>
</dbReference>
<feature type="non-terminal residue" evidence="1">
    <location>
        <position position="63"/>
    </location>
</feature>